<dbReference type="Proteomes" id="UP001157887">
    <property type="component" value="Unassembled WGS sequence"/>
</dbReference>
<protein>
    <submittedName>
        <fullName evidence="1">Uncharacterized protein</fullName>
    </submittedName>
</protein>
<reference evidence="1" key="1">
    <citation type="submission" date="2022-09" db="EMBL/GenBank/DDBJ databases">
        <title>Intensive care unit water sources are persistently colonized with multi-drug resistant bacteria and are the site of extensive horizontal gene transfer of antibiotic resistance genes.</title>
        <authorList>
            <person name="Diorio-Toth L."/>
        </authorList>
    </citation>
    <scope>NUCLEOTIDE SEQUENCE</scope>
    <source>
        <strain evidence="1">GD04065</strain>
    </source>
</reference>
<evidence type="ECO:0000313" key="1">
    <source>
        <dbReference type="EMBL" id="MDG9788191.1"/>
    </source>
</evidence>
<dbReference type="EMBL" id="JAOECG010000025">
    <property type="protein sequence ID" value="MDG9788191.1"/>
    <property type="molecule type" value="Genomic_DNA"/>
</dbReference>
<evidence type="ECO:0000313" key="2">
    <source>
        <dbReference type="Proteomes" id="UP001157887"/>
    </source>
</evidence>
<accession>A0AAW6RXK2</accession>
<comment type="caution">
    <text evidence="1">The sequence shown here is derived from an EMBL/GenBank/DDBJ whole genome shotgun (WGS) entry which is preliminary data.</text>
</comment>
<sequence length="156" mass="17406">MEKYIRLLSPKTTNFDAIGGGSHGALTAQDVCVAMSYAKLSPLQDNLVRMKCLGANTSTNVELLGKHLVQKYRDLLSAKNVSIEYHEPVVRTALIEFCMVPASYTNTVRNRGVLAGVHYLVVHRYLNASITAVLEDIEREYSVANEKLFFQLNKTN</sequence>
<organism evidence="1 2">
    <name type="scientific">Acinetobacter johnsonii</name>
    <dbReference type="NCBI Taxonomy" id="40214"/>
    <lineage>
        <taxon>Bacteria</taxon>
        <taxon>Pseudomonadati</taxon>
        <taxon>Pseudomonadota</taxon>
        <taxon>Gammaproteobacteria</taxon>
        <taxon>Moraxellales</taxon>
        <taxon>Moraxellaceae</taxon>
        <taxon>Acinetobacter</taxon>
    </lineage>
</organism>
<name>A0AAW6RXK2_ACIJO</name>
<gene>
    <name evidence="1" type="ORF">N7566_14625</name>
</gene>
<proteinExistence type="predicted"/>
<dbReference type="RefSeq" id="WP_279661990.1">
    <property type="nucleotide sequence ID" value="NZ_JAOECG010000025.1"/>
</dbReference>
<dbReference type="AlphaFoldDB" id="A0AAW6RXK2"/>